<keyword evidence="2" id="KW-1185">Reference proteome</keyword>
<dbReference type="GO" id="GO:0016787">
    <property type="term" value="F:hydrolase activity"/>
    <property type="evidence" value="ECO:0007669"/>
    <property type="project" value="UniProtKB-KW"/>
</dbReference>
<gene>
    <name evidence="1" type="primary">der</name>
    <name evidence="1" type="ORF">ABVT43_14045</name>
</gene>
<organism evidence="1 2">
    <name type="scientific">Aliikangiella maris</name>
    <dbReference type="NCBI Taxonomy" id="3162458"/>
    <lineage>
        <taxon>Bacteria</taxon>
        <taxon>Pseudomonadati</taxon>
        <taxon>Pseudomonadota</taxon>
        <taxon>Gammaproteobacteria</taxon>
        <taxon>Oceanospirillales</taxon>
        <taxon>Pleioneaceae</taxon>
        <taxon>Aliikangiella</taxon>
    </lineage>
</organism>
<dbReference type="InterPro" id="IPR003593">
    <property type="entry name" value="AAA+_ATPase"/>
</dbReference>
<dbReference type="Gene3D" id="3.40.50.300">
    <property type="entry name" value="P-loop containing nucleotide triphosphate hydrolases"/>
    <property type="match status" value="2"/>
</dbReference>
<comment type="caution">
    <text evidence="1">The sequence shown here is derived from an EMBL/GenBank/DDBJ whole genome shotgun (WGS) entry which is preliminary data.</text>
</comment>
<dbReference type="EC" id="3.6.5.-" evidence="1"/>
<dbReference type="InterPro" id="IPR005225">
    <property type="entry name" value="Small_GTP-bd"/>
</dbReference>
<sequence>MLPVIALVGRPNVGKSTLFNRFTRTRDALVADLPGLTRDRQYGHATLNDHPFIIIDTGGITGGEVGVDGLMAEQSMQAVRESDITLFIVSARDGLTPVDESIAQQLRSENKSVHLVVNKIDGMDQNTVLADFYALGFQSVSAIAAAHGRGVGKLIENVIFPAANISLHEASELQSESENENTADTGSAESADLPTEIAPSDDDALVAEESEHGPKLAIIGRPNVGKSTLVNRLLGEERVVVYDMPGTTRDSIYIDMQRRNKKYTLIDTAGVRKRGKVNEAVEKFSVLKTLQAINDANVVVMIFDAREGITEQDLNLLGFAIEAGRSLVLAVNKWDNLPEDKRIDVKEAISRRLYFADFARLKFISALHGTNVGHLWDAVDEAYAGARVKMTSSKLTRLLEMIVAKHQPPAGGRFKIKLRYAHPGGHNPPRIVIHGNQTTSLPNSYIRYLEKSFREALKIVGTPIKFELKESVNPFEGRKKKVTEELLEKARRNRKRIKKFAKKKS</sequence>
<evidence type="ECO:0000313" key="1">
    <source>
        <dbReference type="EMBL" id="MET1256258.1"/>
    </source>
</evidence>
<dbReference type="CDD" id="cd01895">
    <property type="entry name" value="EngA2"/>
    <property type="match status" value="1"/>
</dbReference>
<dbReference type="SMART" id="SM00382">
    <property type="entry name" value="AAA"/>
    <property type="match status" value="2"/>
</dbReference>
<dbReference type="SUPFAM" id="SSF52540">
    <property type="entry name" value="P-loop containing nucleoside triphosphate hydrolases"/>
    <property type="match status" value="2"/>
</dbReference>
<dbReference type="NCBIfam" id="TIGR03594">
    <property type="entry name" value="GTPase_EngA"/>
    <property type="match status" value="1"/>
</dbReference>
<dbReference type="NCBIfam" id="TIGR00231">
    <property type="entry name" value="small_GTP"/>
    <property type="match status" value="2"/>
</dbReference>
<dbReference type="EMBL" id="JBEVCJ010000019">
    <property type="protein sequence ID" value="MET1256258.1"/>
    <property type="molecule type" value="Genomic_DNA"/>
</dbReference>
<dbReference type="Gene3D" id="3.30.300.20">
    <property type="match status" value="1"/>
</dbReference>
<protein>
    <submittedName>
        <fullName evidence="1">Ribosome biogenesis GTPase Der</fullName>
        <ecNumber evidence="1">3.6.5.-</ecNumber>
    </submittedName>
</protein>
<dbReference type="Pfam" id="PF14714">
    <property type="entry name" value="KH_dom-like"/>
    <property type="match status" value="1"/>
</dbReference>
<reference evidence="1 2" key="1">
    <citation type="submission" date="2024-06" db="EMBL/GenBank/DDBJ databases">
        <authorList>
            <person name="Li F."/>
        </authorList>
    </citation>
    <scope>NUCLEOTIDE SEQUENCE [LARGE SCALE GENOMIC DNA]</scope>
    <source>
        <strain evidence="1 2">GXAS 311</strain>
    </source>
</reference>
<dbReference type="CDD" id="cd01894">
    <property type="entry name" value="EngA1"/>
    <property type="match status" value="1"/>
</dbReference>
<dbReference type="InterPro" id="IPR016484">
    <property type="entry name" value="GTPase_Der"/>
</dbReference>
<evidence type="ECO:0000313" key="2">
    <source>
        <dbReference type="Proteomes" id="UP001548189"/>
    </source>
</evidence>
<dbReference type="PANTHER" id="PTHR43834:SF6">
    <property type="entry name" value="GTPASE DER"/>
    <property type="match status" value="1"/>
</dbReference>
<proteinExistence type="inferred from homology"/>
<dbReference type="InterPro" id="IPR027417">
    <property type="entry name" value="P-loop_NTPase"/>
</dbReference>
<dbReference type="Pfam" id="PF01926">
    <property type="entry name" value="MMR_HSR1"/>
    <property type="match status" value="2"/>
</dbReference>
<accession>A0ABV2BWD4</accession>
<keyword evidence="1" id="KW-0378">Hydrolase</keyword>
<dbReference type="PRINTS" id="PR00326">
    <property type="entry name" value="GTP1OBG"/>
</dbReference>
<dbReference type="InterPro" id="IPR031166">
    <property type="entry name" value="G_ENGA"/>
</dbReference>
<dbReference type="PIRSF" id="PIRSF006485">
    <property type="entry name" value="GTP-binding_EngA"/>
    <property type="match status" value="1"/>
</dbReference>
<dbReference type="InterPro" id="IPR015946">
    <property type="entry name" value="KH_dom-like_a/b"/>
</dbReference>
<dbReference type="InterPro" id="IPR032859">
    <property type="entry name" value="KH_dom-like"/>
</dbReference>
<dbReference type="PANTHER" id="PTHR43834">
    <property type="entry name" value="GTPASE DER"/>
    <property type="match status" value="1"/>
</dbReference>
<name>A0ABV2BWD4_9GAMM</name>
<dbReference type="Proteomes" id="UP001548189">
    <property type="component" value="Unassembled WGS sequence"/>
</dbReference>
<dbReference type="InterPro" id="IPR006073">
    <property type="entry name" value="GTP-bd"/>
</dbReference>
<dbReference type="HAMAP" id="MF_00195">
    <property type="entry name" value="GTPase_Der"/>
    <property type="match status" value="1"/>
</dbReference>
<dbReference type="PROSITE" id="PS51712">
    <property type="entry name" value="G_ENGA"/>
    <property type="match status" value="2"/>
</dbReference>